<dbReference type="RefSeq" id="WP_004868088.1">
    <property type="nucleotide sequence ID" value="NZ_ABDFAB020000006.1"/>
</dbReference>
<sequence length="133" mass="14324">MKKIRSFIIAGALCLSGCSTTPSADTVDTINTLTVPVLHSDAQLSGQSAQAVVSCFQDNSAIIGSLSRSLKDNYLQDASKKDIFDKDSEAFHVYSALTKLEQMSAMNEVYRKENNIAGLQVINRLLKAVPVAA</sequence>
<dbReference type="EMBL" id="CP145163">
    <property type="protein sequence ID" value="WWC12298.1"/>
    <property type="molecule type" value="Genomic_DNA"/>
</dbReference>
<dbReference type="PaxDb" id="1286170-RORB6_21490"/>
<name>A0A1Y6GF63_RAOOR</name>
<reference evidence="3 5" key="2">
    <citation type="submission" date="2024-02" db="EMBL/GenBank/DDBJ databases">
        <title>Tn5403 promotes plasmid rearrangements and degradation of the Klebsiella pneumoniae carbapenemase (KPC) transposon Tn4401.</title>
        <authorList>
            <person name="Sheppard A.E."/>
            <person name="Barry K.E."/>
            <person name="Parikh H.I."/>
            <person name="Vegesana K."/>
            <person name="Sebra R."/>
            <person name="George S."/>
            <person name="Sanderson N.D."/>
            <person name="Stoesser N."/>
            <person name="Eyre D.W."/>
            <person name="Crook D.W."/>
            <person name="Walker A.S."/>
            <person name="Mathers A.J."/>
        </authorList>
    </citation>
    <scope>NUCLEOTIDE SEQUENCE [LARGE SCALE GENOMIC DNA]</scope>
    <source>
        <strain evidence="3 5">CAV1921</strain>
    </source>
</reference>
<evidence type="ECO:0000313" key="2">
    <source>
        <dbReference type="EMBL" id="UXE38721.1"/>
    </source>
</evidence>
<evidence type="ECO:0000313" key="5">
    <source>
        <dbReference type="Proteomes" id="UP001350972"/>
    </source>
</evidence>
<evidence type="ECO:0000256" key="1">
    <source>
        <dbReference type="SAM" id="SignalP"/>
    </source>
</evidence>
<feature type="chain" id="PRO_5015073082" description="Lipoprotein" evidence="1">
    <location>
        <begin position="25"/>
        <end position="133"/>
    </location>
</feature>
<evidence type="ECO:0000313" key="3">
    <source>
        <dbReference type="EMBL" id="WWC12298.1"/>
    </source>
</evidence>
<protein>
    <recommendedName>
        <fullName evidence="6">Lipoprotein</fullName>
    </recommendedName>
</protein>
<feature type="signal peptide" evidence="1">
    <location>
        <begin position="1"/>
        <end position="24"/>
    </location>
</feature>
<gene>
    <name evidence="3" type="ORF">LM286_02730</name>
    <name evidence="2" type="ORF">N2J37_02690</name>
</gene>
<evidence type="ECO:0000313" key="4">
    <source>
        <dbReference type="Proteomes" id="UP001064206"/>
    </source>
</evidence>
<dbReference type="Proteomes" id="UP001064206">
    <property type="component" value="Chromosome"/>
</dbReference>
<evidence type="ECO:0008006" key="6">
    <source>
        <dbReference type="Google" id="ProtNLM"/>
    </source>
</evidence>
<dbReference type="GeneID" id="93752067"/>
<accession>A0A1Y6GF63</accession>
<reference evidence="2" key="1">
    <citation type="submission" date="2022-09" db="EMBL/GenBank/DDBJ databases">
        <title>Multidrug resistance Raoultella ornithinolytica Strain MQB_Silv_108.</title>
        <authorList>
            <person name="Quintela-Baluja M."/>
        </authorList>
    </citation>
    <scope>NUCLEOTIDE SEQUENCE</scope>
    <source>
        <strain evidence="2">MQB_Silv_108</strain>
    </source>
</reference>
<dbReference type="EMBL" id="CP104450">
    <property type="protein sequence ID" value="UXE38721.1"/>
    <property type="molecule type" value="Genomic_DNA"/>
</dbReference>
<keyword evidence="1" id="KW-0732">Signal</keyword>
<proteinExistence type="predicted"/>
<dbReference type="eggNOG" id="ENOG5032TVH">
    <property type="taxonomic scope" value="Bacteria"/>
</dbReference>
<organism evidence="2 4">
    <name type="scientific">Raoultella ornithinolytica</name>
    <name type="common">Klebsiella ornithinolytica</name>
    <dbReference type="NCBI Taxonomy" id="54291"/>
    <lineage>
        <taxon>Bacteria</taxon>
        <taxon>Pseudomonadati</taxon>
        <taxon>Pseudomonadota</taxon>
        <taxon>Gammaproteobacteria</taxon>
        <taxon>Enterobacterales</taxon>
        <taxon>Enterobacteriaceae</taxon>
        <taxon>Klebsiella/Raoultella group</taxon>
        <taxon>Raoultella</taxon>
    </lineage>
</organism>
<dbReference type="Proteomes" id="UP001350972">
    <property type="component" value="Chromosome"/>
</dbReference>
<dbReference type="AlphaFoldDB" id="A0A1Y6GF63"/>
<keyword evidence="5" id="KW-1185">Reference proteome</keyword>